<dbReference type="AlphaFoldDB" id="A0A367XQ20"/>
<organism evidence="21 22">
    <name type="scientific">Candida viswanathii</name>
    <dbReference type="NCBI Taxonomy" id="5486"/>
    <lineage>
        <taxon>Eukaryota</taxon>
        <taxon>Fungi</taxon>
        <taxon>Dikarya</taxon>
        <taxon>Ascomycota</taxon>
        <taxon>Saccharomycotina</taxon>
        <taxon>Pichiomycetes</taxon>
        <taxon>Debaryomycetaceae</taxon>
        <taxon>Candida/Lodderomyces clade</taxon>
        <taxon>Candida</taxon>
    </lineage>
</organism>
<dbReference type="EC" id="1.3.1.38" evidence="13"/>
<comment type="catalytic activity">
    <reaction evidence="16">
        <text>(2E)-tetradecenoyl-CoA + NADPH + H(+) = tetradecanoyl-CoA + NADP(+)</text>
        <dbReference type="Rhea" id="RHEA:44968"/>
        <dbReference type="ChEBI" id="CHEBI:15378"/>
        <dbReference type="ChEBI" id="CHEBI:57385"/>
        <dbReference type="ChEBI" id="CHEBI:57783"/>
        <dbReference type="ChEBI" id="CHEBI:58349"/>
        <dbReference type="ChEBI" id="CHEBI:61405"/>
    </reaction>
    <physiologicalReaction direction="left-to-right" evidence="16">
        <dbReference type="Rhea" id="RHEA:44969"/>
    </physiologicalReaction>
</comment>
<evidence type="ECO:0000256" key="12">
    <source>
        <dbReference type="ARBA" id="ARBA00038622"/>
    </source>
</evidence>
<evidence type="ECO:0000256" key="4">
    <source>
        <dbReference type="ARBA" id="ARBA00022553"/>
    </source>
</evidence>
<dbReference type="STRING" id="5486.A0A367XQ20"/>
<keyword evidence="9" id="KW-0576">Peroxisome</keyword>
<evidence type="ECO:0000256" key="6">
    <source>
        <dbReference type="ARBA" id="ARBA00022857"/>
    </source>
</evidence>
<evidence type="ECO:0000256" key="15">
    <source>
        <dbReference type="ARBA" id="ARBA00047570"/>
    </source>
</evidence>
<dbReference type="PANTHER" id="PTHR24317:SF7">
    <property type="entry name" value="PEROXISOMAL TRANS-2-ENOYL-COA REDUCTASE"/>
    <property type="match status" value="1"/>
</dbReference>
<protein>
    <recommendedName>
        <fullName evidence="14">Peroxisomal trans-2-enoyl-CoA reductase</fullName>
        <ecNumber evidence="13">1.3.1.38</ecNumber>
    </recommendedName>
</protein>
<keyword evidence="7" id="KW-0560">Oxidoreductase</keyword>
<comment type="catalytic activity">
    <reaction evidence="20">
        <text>(2E)-octenoyl-CoA + NADPH + H(+) = octanoyl-CoA + NADP(+)</text>
        <dbReference type="Rhea" id="RHEA:44952"/>
        <dbReference type="ChEBI" id="CHEBI:15378"/>
        <dbReference type="ChEBI" id="CHEBI:57386"/>
        <dbReference type="ChEBI" id="CHEBI:57783"/>
        <dbReference type="ChEBI" id="CHEBI:58349"/>
        <dbReference type="ChEBI" id="CHEBI:62242"/>
    </reaction>
    <physiologicalReaction direction="left-to-right" evidence="20">
        <dbReference type="Rhea" id="RHEA:44953"/>
    </physiologicalReaction>
</comment>
<dbReference type="Gene3D" id="3.40.50.720">
    <property type="entry name" value="NAD(P)-binding Rossmann-like Domain"/>
    <property type="match status" value="1"/>
</dbReference>
<evidence type="ECO:0000256" key="14">
    <source>
        <dbReference type="ARBA" id="ARBA00041063"/>
    </source>
</evidence>
<dbReference type="Proteomes" id="UP000253472">
    <property type="component" value="Unassembled WGS sequence"/>
</dbReference>
<comment type="subunit">
    <text evidence="12">Interacts with PEX5, probably required to target it into peroxisomes.</text>
</comment>
<keyword evidence="22" id="KW-1185">Reference proteome</keyword>
<evidence type="ECO:0000313" key="21">
    <source>
        <dbReference type="EMBL" id="RCK55716.1"/>
    </source>
</evidence>
<evidence type="ECO:0000256" key="9">
    <source>
        <dbReference type="ARBA" id="ARBA00023140"/>
    </source>
</evidence>
<comment type="catalytic activity">
    <reaction evidence="18">
        <text>a (2E)-enoyl-CoA + NADPH + H(+) = a 2,3-saturated acyl-CoA + NADP(+)</text>
        <dbReference type="Rhea" id="RHEA:33763"/>
        <dbReference type="ChEBI" id="CHEBI:15378"/>
        <dbReference type="ChEBI" id="CHEBI:57783"/>
        <dbReference type="ChEBI" id="CHEBI:58349"/>
        <dbReference type="ChEBI" id="CHEBI:58856"/>
        <dbReference type="ChEBI" id="CHEBI:65111"/>
        <dbReference type="EC" id="1.3.1.38"/>
    </reaction>
    <physiologicalReaction direction="left-to-right" evidence="18">
        <dbReference type="Rhea" id="RHEA:33764"/>
    </physiologicalReaction>
</comment>
<dbReference type="PRINTS" id="PR00080">
    <property type="entry name" value="SDRFAMILY"/>
</dbReference>
<comment type="subcellular location">
    <subcellularLocation>
        <location evidence="1">Peroxisome</location>
    </subcellularLocation>
</comment>
<evidence type="ECO:0000256" key="10">
    <source>
        <dbReference type="ARBA" id="ARBA00023160"/>
    </source>
</evidence>
<comment type="catalytic activity">
    <reaction evidence="17">
        <text>(2E)-hexenoyl-CoA + NADPH + H(+) = hexanoyl-CoA + NADP(+)</text>
        <dbReference type="Rhea" id="RHEA:44956"/>
        <dbReference type="ChEBI" id="CHEBI:15378"/>
        <dbReference type="ChEBI" id="CHEBI:57783"/>
        <dbReference type="ChEBI" id="CHEBI:58349"/>
        <dbReference type="ChEBI" id="CHEBI:62077"/>
        <dbReference type="ChEBI" id="CHEBI:62620"/>
    </reaction>
    <physiologicalReaction direction="left-to-right" evidence="17">
        <dbReference type="Rhea" id="RHEA:44957"/>
    </physiologicalReaction>
</comment>
<comment type="function">
    <text evidence="11">Participates in chain elongation of fatty acids. Catalyzes the reduction of trans-2-enoyl-CoAs of varying chain lengths from 6:1 to 16:1, having maximum activity with 10:1 CoA. Has no 2,4-dienoyl-CoA reductase activity.</text>
</comment>
<evidence type="ECO:0000256" key="8">
    <source>
        <dbReference type="ARBA" id="ARBA00023098"/>
    </source>
</evidence>
<evidence type="ECO:0000256" key="3">
    <source>
        <dbReference type="ARBA" id="ARBA00022516"/>
    </source>
</evidence>
<sequence length="254" mass="27410">MPYNFANKVAVVTGGISGIGLSTTIKLLRCGAKVVIGDYRHESDVDPILNSIRSEVPENHNFKFLRTDVGNYQDNVNLVDFALDEYKDLNFAVANAAIAQRLVPGADDAIEQFTKVIDVNLNAVFALNKLAINYWQEFNKTGTIVNVSSILGMVGTKSLANHCAAKGGVNMLTKALALDYADRGIRINSVCPGFVRTPLLADSDFDIDELIEKHPIGRLGDPEEIANAIAFLLSDDASFITGTSLVVDGGYTAQ</sequence>
<keyword evidence="4" id="KW-0597">Phosphoprotein</keyword>
<reference evidence="21 22" key="1">
    <citation type="submission" date="2018-06" db="EMBL/GenBank/DDBJ databases">
        <title>Whole genome sequencing of Candida tropicalis (genome annotated by CSBL at Korea University).</title>
        <authorList>
            <person name="Ahn J."/>
        </authorList>
    </citation>
    <scope>NUCLEOTIDE SEQUENCE [LARGE SCALE GENOMIC DNA]</scope>
    <source>
        <strain evidence="21 22">ATCC 20962</strain>
    </source>
</reference>
<dbReference type="SUPFAM" id="SSF51735">
    <property type="entry name" value="NAD(P)-binding Rossmann-fold domains"/>
    <property type="match status" value="1"/>
</dbReference>
<evidence type="ECO:0000256" key="2">
    <source>
        <dbReference type="ARBA" id="ARBA00005189"/>
    </source>
</evidence>
<dbReference type="GO" id="GO:0006633">
    <property type="term" value="P:fatty acid biosynthetic process"/>
    <property type="evidence" value="ECO:0007669"/>
    <property type="project" value="UniProtKB-KW"/>
</dbReference>
<dbReference type="InterPro" id="IPR002347">
    <property type="entry name" value="SDR_fam"/>
</dbReference>
<evidence type="ECO:0000256" key="18">
    <source>
        <dbReference type="ARBA" id="ARBA00049251"/>
    </source>
</evidence>
<accession>A0A367XQ20</accession>
<evidence type="ECO:0000256" key="13">
    <source>
        <dbReference type="ARBA" id="ARBA00038849"/>
    </source>
</evidence>
<comment type="caution">
    <text evidence="21">The sequence shown here is derived from an EMBL/GenBank/DDBJ whole genome shotgun (WGS) entry which is preliminary data.</text>
</comment>
<evidence type="ECO:0000256" key="1">
    <source>
        <dbReference type="ARBA" id="ARBA00004275"/>
    </source>
</evidence>
<comment type="pathway">
    <text evidence="2">Lipid metabolism.</text>
</comment>
<keyword evidence="10" id="KW-0275">Fatty acid biosynthesis</keyword>
<evidence type="ECO:0000256" key="11">
    <source>
        <dbReference type="ARBA" id="ARBA00037124"/>
    </source>
</evidence>
<evidence type="ECO:0000256" key="19">
    <source>
        <dbReference type="ARBA" id="ARBA00049386"/>
    </source>
</evidence>
<dbReference type="CDD" id="cd05233">
    <property type="entry name" value="SDR_c"/>
    <property type="match status" value="1"/>
</dbReference>
<evidence type="ECO:0000256" key="7">
    <source>
        <dbReference type="ARBA" id="ARBA00023002"/>
    </source>
</evidence>
<evidence type="ECO:0000313" key="22">
    <source>
        <dbReference type="Proteomes" id="UP000253472"/>
    </source>
</evidence>
<keyword evidence="3" id="KW-0444">Lipid biosynthesis</keyword>
<evidence type="ECO:0000256" key="20">
    <source>
        <dbReference type="ARBA" id="ARBA00049559"/>
    </source>
</evidence>
<keyword evidence="5" id="KW-0276">Fatty acid metabolism</keyword>
<gene>
    <name evidence="21" type="primary">gdhII</name>
    <name evidence="21" type="ORF">Cantr_05704</name>
</gene>
<comment type="catalytic activity">
    <reaction evidence="19">
        <text>(2E)-decenoyl-CoA + NADPH + H(+) = decanoyl-CoA + NADP(+)</text>
        <dbReference type="Rhea" id="RHEA:44960"/>
        <dbReference type="ChEBI" id="CHEBI:15378"/>
        <dbReference type="ChEBI" id="CHEBI:57783"/>
        <dbReference type="ChEBI" id="CHEBI:58349"/>
        <dbReference type="ChEBI" id="CHEBI:61406"/>
        <dbReference type="ChEBI" id="CHEBI:61430"/>
    </reaction>
    <physiologicalReaction direction="left-to-right" evidence="19">
        <dbReference type="Rhea" id="RHEA:44961"/>
    </physiologicalReaction>
</comment>
<name>A0A367XQ20_9ASCO</name>
<dbReference type="OrthoDB" id="47007at2759"/>
<proteinExistence type="predicted"/>
<comment type="catalytic activity">
    <reaction evidence="15">
        <text>(2E)-dodecenoyl-CoA + NADPH + H(+) = dodecanoyl-CoA + NADP(+)</text>
        <dbReference type="Rhea" id="RHEA:44964"/>
        <dbReference type="ChEBI" id="CHEBI:15378"/>
        <dbReference type="ChEBI" id="CHEBI:57330"/>
        <dbReference type="ChEBI" id="CHEBI:57375"/>
        <dbReference type="ChEBI" id="CHEBI:57783"/>
        <dbReference type="ChEBI" id="CHEBI:58349"/>
    </reaction>
    <physiologicalReaction direction="left-to-right" evidence="15">
        <dbReference type="Rhea" id="RHEA:44965"/>
    </physiologicalReaction>
</comment>
<dbReference type="InterPro" id="IPR052388">
    <property type="entry name" value="Peroxisomal_t2-enoyl-CoA_red"/>
</dbReference>
<evidence type="ECO:0000256" key="5">
    <source>
        <dbReference type="ARBA" id="ARBA00022832"/>
    </source>
</evidence>
<dbReference type="PANTHER" id="PTHR24317">
    <property type="entry name" value="PEROXISOMAL TRANS-2-ENOYL-COA REDUCTASE"/>
    <property type="match status" value="1"/>
</dbReference>
<dbReference type="Pfam" id="PF13561">
    <property type="entry name" value="adh_short_C2"/>
    <property type="match status" value="1"/>
</dbReference>
<dbReference type="GO" id="GO:0019166">
    <property type="term" value="F:trans-2-enoyl-CoA reductase (NADPH) activity"/>
    <property type="evidence" value="ECO:0007669"/>
    <property type="project" value="UniProtKB-EC"/>
</dbReference>
<evidence type="ECO:0000256" key="17">
    <source>
        <dbReference type="ARBA" id="ARBA00049108"/>
    </source>
</evidence>
<dbReference type="InterPro" id="IPR036291">
    <property type="entry name" value="NAD(P)-bd_dom_sf"/>
</dbReference>
<keyword evidence="8" id="KW-0443">Lipid metabolism</keyword>
<dbReference type="EMBL" id="QLNQ01000029">
    <property type="protein sequence ID" value="RCK55716.1"/>
    <property type="molecule type" value="Genomic_DNA"/>
</dbReference>
<dbReference type="GO" id="GO:0005777">
    <property type="term" value="C:peroxisome"/>
    <property type="evidence" value="ECO:0007669"/>
    <property type="project" value="UniProtKB-SubCell"/>
</dbReference>
<evidence type="ECO:0000256" key="16">
    <source>
        <dbReference type="ARBA" id="ARBA00048686"/>
    </source>
</evidence>
<keyword evidence="6" id="KW-0521">NADP</keyword>
<dbReference type="PRINTS" id="PR00081">
    <property type="entry name" value="GDHRDH"/>
</dbReference>
<dbReference type="FunFam" id="3.40.50.720:FF:000084">
    <property type="entry name" value="Short-chain dehydrogenase reductase"/>
    <property type="match status" value="1"/>
</dbReference>
<dbReference type="GO" id="GO:0033306">
    <property type="term" value="P:phytol metabolic process"/>
    <property type="evidence" value="ECO:0007669"/>
    <property type="project" value="TreeGrafter"/>
</dbReference>